<dbReference type="STRING" id="265719.SAMN04488509_102120"/>
<dbReference type="AlphaFoldDB" id="A0A1G6U1N6"/>
<evidence type="ECO:0000256" key="1">
    <source>
        <dbReference type="SAM" id="MobiDB-lite"/>
    </source>
</evidence>
<dbReference type="Proteomes" id="UP000199603">
    <property type="component" value="Unassembled WGS sequence"/>
</dbReference>
<keyword evidence="3" id="KW-1185">Reference proteome</keyword>
<evidence type="ECO:0000313" key="2">
    <source>
        <dbReference type="EMBL" id="SDD35312.1"/>
    </source>
</evidence>
<dbReference type="EMBL" id="FNAG01000002">
    <property type="protein sequence ID" value="SDD35312.1"/>
    <property type="molecule type" value="Genomic_DNA"/>
</dbReference>
<sequence length="82" mass="9099">MMRVAPRPRRALARSGAGSSRPREAHVAPAPEEMHSIRPTETRGYPFAAAELRALLDAIIHRLKTSPVRTSADNSFRARVVR</sequence>
<gene>
    <name evidence="2" type="ORF">SAMN04488509_102120</name>
</gene>
<organism evidence="2 3">
    <name type="scientific">Aquimonas voraii</name>
    <dbReference type="NCBI Taxonomy" id="265719"/>
    <lineage>
        <taxon>Bacteria</taxon>
        <taxon>Pseudomonadati</taxon>
        <taxon>Pseudomonadota</taxon>
        <taxon>Gammaproteobacteria</taxon>
        <taxon>Lysobacterales</taxon>
        <taxon>Lysobacteraceae</taxon>
        <taxon>Aquimonas</taxon>
    </lineage>
</organism>
<feature type="compositionally biased region" description="Basic residues" evidence="1">
    <location>
        <begin position="1"/>
        <end position="12"/>
    </location>
</feature>
<evidence type="ECO:0000313" key="3">
    <source>
        <dbReference type="Proteomes" id="UP000199603"/>
    </source>
</evidence>
<protein>
    <submittedName>
        <fullName evidence="2">Uncharacterized protein</fullName>
    </submittedName>
</protein>
<feature type="region of interest" description="Disordered" evidence="1">
    <location>
        <begin position="1"/>
        <end position="39"/>
    </location>
</feature>
<proteinExistence type="predicted"/>
<feature type="compositionally biased region" description="Basic and acidic residues" evidence="1">
    <location>
        <begin position="21"/>
        <end position="39"/>
    </location>
</feature>
<accession>A0A1G6U1N6</accession>
<reference evidence="2 3" key="1">
    <citation type="submission" date="2016-10" db="EMBL/GenBank/DDBJ databases">
        <authorList>
            <person name="de Groot N.N."/>
        </authorList>
    </citation>
    <scope>NUCLEOTIDE SEQUENCE [LARGE SCALE GENOMIC DNA]</scope>
    <source>
        <strain evidence="2 3">DSM 16957</strain>
    </source>
</reference>
<name>A0A1G6U1N6_9GAMM</name>